<sequence length="71" mass="8180">MFHTYFGSISDHDRHQDWVLKRVWACDSIKPSDLPRDARFYYGMAVSVGGDILPATLEKMVEICDTVFIDI</sequence>
<accession>A0AAE0CP68</accession>
<dbReference type="EMBL" id="JANJYI010000002">
    <property type="protein sequence ID" value="KAK2658314.1"/>
    <property type="molecule type" value="Genomic_DNA"/>
</dbReference>
<reference evidence="1" key="1">
    <citation type="journal article" date="2023" name="Plant J.">
        <title>Genome sequences and population genomics provide insights into the demographic history, inbreeding, and mutation load of two 'living fossil' tree species of Dipteronia.</title>
        <authorList>
            <person name="Feng Y."/>
            <person name="Comes H.P."/>
            <person name="Chen J."/>
            <person name="Zhu S."/>
            <person name="Lu R."/>
            <person name="Zhang X."/>
            <person name="Li P."/>
            <person name="Qiu J."/>
            <person name="Olsen K.M."/>
            <person name="Qiu Y."/>
        </authorList>
    </citation>
    <scope>NUCLEOTIDE SEQUENCE</scope>
    <source>
        <strain evidence="1">KIB01</strain>
    </source>
</reference>
<dbReference type="Proteomes" id="UP001280121">
    <property type="component" value="Unassembled WGS sequence"/>
</dbReference>
<dbReference type="AlphaFoldDB" id="A0AAE0CP68"/>
<evidence type="ECO:0000313" key="1">
    <source>
        <dbReference type="EMBL" id="KAK2658314.1"/>
    </source>
</evidence>
<gene>
    <name evidence="1" type="ORF">Ddye_004847</name>
</gene>
<protein>
    <submittedName>
        <fullName evidence="1">Uncharacterized protein</fullName>
    </submittedName>
</protein>
<organism evidence="1 2">
    <name type="scientific">Dipteronia dyeriana</name>
    <dbReference type="NCBI Taxonomy" id="168575"/>
    <lineage>
        <taxon>Eukaryota</taxon>
        <taxon>Viridiplantae</taxon>
        <taxon>Streptophyta</taxon>
        <taxon>Embryophyta</taxon>
        <taxon>Tracheophyta</taxon>
        <taxon>Spermatophyta</taxon>
        <taxon>Magnoliopsida</taxon>
        <taxon>eudicotyledons</taxon>
        <taxon>Gunneridae</taxon>
        <taxon>Pentapetalae</taxon>
        <taxon>rosids</taxon>
        <taxon>malvids</taxon>
        <taxon>Sapindales</taxon>
        <taxon>Sapindaceae</taxon>
        <taxon>Hippocastanoideae</taxon>
        <taxon>Acereae</taxon>
        <taxon>Dipteronia</taxon>
    </lineage>
</organism>
<evidence type="ECO:0000313" key="2">
    <source>
        <dbReference type="Proteomes" id="UP001280121"/>
    </source>
</evidence>
<keyword evidence="2" id="KW-1185">Reference proteome</keyword>
<proteinExistence type="predicted"/>
<name>A0AAE0CP68_9ROSI</name>
<comment type="caution">
    <text evidence="1">The sequence shown here is derived from an EMBL/GenBank/DDBJ whole genome shotgun (WGS) entry which is preliminary data.</text>
</comment>